<dbReference type="PANTHER" id="PTHR11236:SF50">
    <property type="entry name" value="AMINODEOXYCHORISMATE SYNTHASE COMPONENT 1"/>
    <property type="match status" value="1"/>
</dbReference>
<feature type="domain" description="Anthranilate synthase component I N-terminal" evidence="4">
    <location>
        <begin position="19"/>
        <end position="148"/>
    </location>
</feature>
<dbReference type="OrthoDB" id="9803598at2"/>
<name>K4KFX7_SIMAS</name>
<dbReference type="Proteomes" id="UP000000466">
    <property type="component" value="Chromosome"/>
</dbReference>
<dbReference type="EMBL" id="CP003746">
    <property type="protein sequence ID" value="AFU97856.1"/>
    <property type="molecule type" value="Genomic_DNA"/>
</dbReference>
<evidence type="ECO:0000259" key="4">
    <source>
        <dbReference type="Pfam" id="PF04715"/>
    </source>
</evidence>
<sequence>MPLEIHHIPYQSDPGVWLSALADEPYPLMLDSNDPNLGRYHIITANPSQWLTLNGTQLSCNGASVGHFTQSDASPDICWQAIDALRQSLDPAKSELPFPGGLAGFLGYDFGVWEHLGTPPARDSIAPALWVGRYDWALIADKKQRKSHLLFDSDLSATFRNRIRDLFTELSVHQRSPVTASLNLSPDTAWPEYQQAIEQIKTYIAQGDSYQINFTQRFSGICPTLSRGIALYRDLRSKQTGPFSAFLGLNDDNQILSFSPERLVSCDQEGLVLAQPIKGTIRRGERPQDDQQLAQALSASEKDIAENLMIVDLLRNDLSKVCQPHSVSVPKLFELQSFSTVHHLVSSIKGRLCPDKQPLDLLRACFPGGSITGAPKKRAMQIIQELEQNNRSVYCGSMFYLGRNNCFDASITIRTLIRHKDNLYCWGGGGITIGSEAEAEYQESLDKIARLTNHRA</sequence>
<dbReference type="PRINTS" id="PR00095">
    <property type="entry name" value="ANTSNTHASEI"/>
</dbReference>
<dbReference type="InterPro" id="IPR005801">
    <property type="entry name" value="ADC_synthase"/>
</dbReference>
<dbReference type="STRING" id="1117647.M5M_03225"/>
<evidence type="ECO:0000259" key="3">
    <source>
        <dbReference type="Pfam" id="PF00425"/>
    </source>
</evidence>
<reference evidence="5 6" key="1">
    <citation type="journal article" date="2013" name="Genome Announc.">
        <title>Complete genome sequence of Simiduia agarivorans SA1(T), a marine bacterium able to degrade a variety of polysaccharides.</title>
        <authorList>
            <person name="Lin S.Y."/>
            <person name="Shieh W.Y."/>
            <person name="Chen J.S."/>
            <person name="Tang S.L."/>
        </authorList>
    </citation>
    <scope>NUCLEOTIDE SEQUENCE [LARGE SCALE GENOMIC DNA]</scope>
    <source>
        <strain evidence="6">DSM 21679 / JCM 13881 / BCRC 17597 / SA1</strain>
    </source>
</reference>
<accession>K4KFX7</accession>
<keyword evidence="6" id="KW-1185">Reference proteome</keyword>
<dbReference type="RefSeq" id="WP_015046029.1">
    <property type="nucleotide sequence ID" value="NC_018868.3"/>
</dbReference>
<evidence type="ECO:0000256" key="1">
    <source>
        <dbReference type="ARBA" id="ARBA00013139"/>
    </source>
</evidence>
<organism evidence="5 6">
    <name type="scientific">Simiduia agarivorans (strain DSM 21679 / JCM 13881 / BCRC 17597 / SA1)</name>
    <dbReference type="NCBI Taxonomy" id="1117647"/>
    <lineage>
        <taxon>Bacteria</taxon>
        <taxon>Pseudomonadati</taxon>
        <taxon>Pseudomonadota</taxon>
        <taxon>Gammaproteobacteria</taxon>
        <taxon>Cellvibrionales</taxon>
        <taxon>Cellvibrionaceae</taxon>
        <taxon>Simiduia</taxon>
    </lineage>
</organism>
<evidence type="ECO:0000313" key="6">
    <source>
        <dbReference type="Proteomes" id="UP000000466"/>
    </source>
</evidence>
<dbReference type="eggNOG" id="COG0147">
    <property type="taxonomic scope" value="Bacteria"/>
</dbReference>
<dbReference type="NCBIfam" id="TIGR00553">
    <property type="entry name" value="pabB"/>
    <property type="match status" value="1"/>
</dbReference>
<gene>
    <name evidence="5" type="ordered locus">M5M_03225</name>
</gene>
<dbReference type="Pfam" id="PF00425">
    <property type="entry name" value="Chorismate_bind"/>
    <property type="match status" value="1"/>
</dbReference>
<proteinExistence type="predicted"/>
<evidence type="ECO:0000313" key="5">
    <source>
        <dbReference type="EMBL" id="AFU97856.1"/>
    </source>
</evidence>
<dbReference type="InterPro" id="IPR006805">
    <property type="entry name" value="Anth_synth_I_N"/>
</dbReference>
<dbReference type="GO" id="GO:0046820">
    <property type="term" value="F:4-amino-4-deoxychorismate synthase activity"/>
    <property type="evidence" value="ECO:0007669"/>
    <property type="project" value="UniProtKB-EC"/>
</dbReference>
<dbReference type="HOGENOM" id="CLU_006493_7_2_6"/>
<evidence type="ECO:0000256" key="2">
    <source>
        <dbReference type="ARBA" id="ARBA00022679"/>
    </source>
</evidence>
<dbReference type="PANTHER" id="PTHR11236">
    <property type="entry name" value="AMINOBENZOATE/ANTHRANILATE SYNTHASE"/>
    <property type="match status" value="1"/>
</dbReference>
<dbReference type="InterPro" id="IPR019999">
    <property type="entry name" value="Anth_synth_I-like"/>
</dbReference>
<dbReference type="AlphaFoldDB" id="K4KFX7"/>
<dbReference type="InterPro" id="IPR005802">
    <property type="entry name" value="ADC_synth_comp_1"/>
</dbReference>
<protein>
    <recommendedName>
        <fullName evidence="1">aminodeoxychorismate synthase</fullName>
        <ecNumber evidence="1">2.6.1.85</ecNumber>
    </recommendedName>
</protein>
<dbReference type="GO" id="GO:0000162">
    <property type="term" value="P:L-tryptophan biosynthetic process"/>
    <property type="evidence" value="ECO:0007669"/>
    <property type="project" value="TreeGrafter"/>
</dbReference>
<dbReference type="Pfam" id="PF04715">
    <property type="entry name" value="Anth_synt_I_N"/>
    <property type="match status" value="1"/>
</dbReference>
<dbReference type="EC" id="2.6.1.85" evidence="1"/>
<keyword evidence="2" id="KW-0808">Transferase</keyword>
<dbReference type="SUPFAM" id="SSF56322">
    <property type="entry name" value="ADC synthase"/>
    <property type="match status" value="1"/>
</dbReference>
<dbReference type="KEGG" id="saga:M5M_03225"/>
<feature type="domain" description="Chorismate-utilising enzyme C-terminal" evidence="3">
    <location>
        <begin position="192"/>
        <end position="447"/>
    </location>
</feature>
<dbReference type="GO" id="GO:0009396">
    <property type="term" value="P:folic acid-containing compound biosynthetic process"/>
    <property type="evidence" value="ECO:0007669"/>
    <property type="project" value="InterPro"/>
</dbReference>
<dbReference type="Gene3D" id="3.60.120.10">
    <property type="entry name" value="Anthranilate synthase"/>
    <property type="match status" value="1"/>
</dbReference>
<dbReference type="InterPro" id="IPR015890">
    <property type="entry name" value="Chorismate_C"/>
</dbReference>